<evidence type="ECO:0000313" key="2">
    <source>
        <dbReference type="Proteomes" id="UP000641025"/>
    </source>
</evidence>
<dbReference type="RefSeq" id="WP_199393927.1">
    <property type="nucleotide sequence ID" value="NZ_JAEMHK010000002.1"/>
</dbReference>
<proteinExistence type="predicted"/>
<keyword evidence="2" id="KW-1185">Reference proteome</keyword>
<dbReference type="EMBL" id="JAEMHK010000002">
    <property type="protein sequence ID" value="MBJ6799425.1"/>
    <property type="molecule type" value="Genomic_DNA"/>
</dbReference>
<gene>
    <name evidence="1" type="ORF">JFN90_04650</name>
</gene>
<protein>
    <submittedName>
        <fullName evidence="1">Uncharacterized protein</fullName>
    </submittedName>
</protein>
<organism evidence="1 2">
    <name type="scientific">Geomonas propionica</name>
    <dbReference type="NCBI Taxonomy" id="2798582"/>
    <lineage>
        <taxon>Bacteria</taxon>
        <taxon>Pseudomonadati</taxon>
        <taxon>Thermodesulfobacteriota</taxon>
        <taxon>Desulfuromonadia</taxon>
        <taxon>Geobacterales</taxon>
        <taxon>Geobacteraceae</taxon>
        <taxon>Geomonas</taxon>
    </lineage>
</organism>
<name>A0ABS0YN59_9BACT</name>
<accession>A0ABS0YN59</accession>
<comment type="caution">
    <text evidence="1">The sequence shown here is derived from an EMBL/GenBank/DDBJ whole genome shotgun (WGS) entry which is preliminary data.</text>
</comment>
<reference evidence="1 2" key="1">
    <citation type="submission" date="2020-12" db="EMBL/GenBank/DDBJ databases">
        <title>Geomonas sp. Red259, isolated from paddy soil.</title>
        <authorList>
            <person name="Xu Z."/>
            <person name="Zhang Z."/>
            <person name="Masuda Y."/>
            <person name="Itoh H."/>
            <person name="Senoo K."/>
        </authorList>
    </citation>
    <scope>NUCLEOTIDE SEQUENCE [LARGE SCALE GENOMIC DNA]</scope>
    <source>
        <strain evidence="1 2">Red259</strain>
    </source>
</reference>
<sequence length="122" mass="13357">MSYVKIVAEVRGRDTEFLSLLNRTARGLGTLGLYRNGPIPLETFQQALDAYGAAHEGGKTGNRAEILKRNNARNVATEMFRKIVSFLQSVATEEDIPSLVQAGFNAYTPKFRRKTVVAPAAG</sequence>
<dbReference type="Proteomes" id="UP000641025">
    <property type="component" value="Unassembled WGS sequence"/>
</dbReference>
<evidence type="ECO:0000313" key="1">
    <source>
        <dbReference type="EMBL" id="MBJ6799425.1"/>
    </source>
</evidence>